<dbReference type="RefSeq" id="XP_046010506.1">
    <property type="nucleotide sequence ID" value="XM_046154502.1"/>
</dbReference>
<accession>A0A9P8Y1X7</accession>
<reference evidence="1" key="1">
    <citation type="journal article" date="2021" name="Nat. Commun.">
        <title>Genetic determinants of endophytism in the Arabidopsis root mycobiome.</title>
        <authorList>
            <person name="Mesny F."/>
            <person name="Miyauchi S."/>
            <person name="Thiergart T."/>
            <person name="Pickel B."/>
            <person name="Atanasova L."/>
            <person name="Karlsson M."/>
            <person name="Huettel B."/>
            <person name="Barry K.W."/>
            <person name="Haridas S."/>
            <person name="Chen C."/>
            <person name="Bauer D."/>
            <person name="Andreopoulos W."/>
            <person name="Pangilinan J."/>
            <person name="LaButti K."/>
            <person name="Riley R."/>
            <person name="Lipzen A."/>
            <person name="Clum A."/>
            <person name="Drula E."/>
            <person name="Henrissat B."/>
            <person name="Kohler A."/>
            <person name="Grigoriev I.V."/>
            <person name="Martin F.M."/>
            <person name="Hacquard S."/>
        </authorList>
    </citation>
    <scope>NUCLEOTIDE SEQUENCE</scope>
    <source>
        <strain evidence="1">MPI-CAGE-CH-0230</strain>
    </source>
</reference>
<dbReference type="EMBL" id="JAGTJQ010000007">
    <property type="protein sequence ID" value="KAH7027707.1"/>
    <property type="molecule type" value="Genomic_DNA"/>
</dbReference>
<organism evidence="1 2">
    <name type="scientific">Microdochium trichocladiopsis</name>
    <dbReference type="NCBI Taxonomy" id="1682393"/>
    <lineage>
        <taxon>Eukaryota</taxon>
        <taxon>Fungi</taxon>
        <taxon>Dikarya</taxon>
        <taxon>Ascomycota</taxon>
        <taxon>Pezizomycotina</taxon>
        <taxon>Sordariomycetes</taxon>
        <taxon>Xylariomycetidae</taxon>
        <taxon>Xylariales</taxon>
        <taxon>Microdochiaceae</taxon>
        <taxon>Microdochium</taxon>
    </lineage>
</organism>
<name>A0A9P8Y1X7_9PEZI</name>
<proteinExistence type="predicted"/>
<protein>
    <submittedName>
        <fullName evidence="1">Uncharacterized protein</fullName>
    </submittedName>
</protein>
<evidence type="ECO:0000313" key="1">
    <source>
        <dbReference type="EMBL" id="KAH7027707.1"/>
    </source>
</evidence>
<comment type="caution">
    <text evidence="1">The sequence shown here is derived from an EMBL/GenBank/DDBJ whole genome shotgun (WGS) entry which is preliminary data.</text>
</comment>
<dbReference type="AlphaFoldDB" id="A0A9P8Y1X7"/>
<gene>
    <name evidence="1" type="ORF">B0I36DRAFT_327683</name>
</gene>
<evidence type="ECO:0000313" key="2">
    <source>
        <dbReference type="Proteomes" id="UP000756346"/>
    </source>
</evidence>
<keyword evidence="2" id="KW-1185">Reference proteome</keyword>
<dbReference type="GeneID" id="70184048"/>
<dbReference type="Proteomes" id="UP000756346">
    <property type="component" value="Unassembled WGS sequence"/>
</dbReference>
<sequence length="91" mass="9619">MGHRSAVRICTTPPLRACVCVCNVPCQCLPSCFSCVGCKCPGACNTTTERTYLSVLQQYVMCRQVTTQLQTGMVQGELALAAGQASPKAAC</sequence>